<proteinExistence type="predicted"/>
<dbReference type="AlphaFoldDB" id="A0A1B1A445"/>
<protein>
    <recommendedName>
        <fullName evidence="5">Peptidoglycan binding-like domain-containing protein</fullName>
    </recommendedName>
</protein>
<dbReference type="RefSeq" id="WP_046002092.1">
    <property type="nucleotide sequence ID" value="NZ_CP015230.1"/>
</dbReference>
<evidence type="ECO:0000256" key="1">
    <source>
        <dbReference type="SAM" id="MobiDB-lite"/>
    </source>
</evidence>
<name>A0A1B1A445_9RHOB</name>
<gene>
    <name evidence="3" type="ORF">K529_010820</name>
</gene>
<dbReference type="InterPro" id="IPR036366">
    <property type="entry name" value="PGBDSf"/>
</dbReference>
<dbReference type="GeneID" id="28250330"/>
<dbReference type="EMBL" id="CP015230">
    <property type="protein sequence ID" value="ANP41258.1"/>
    <property type="molecule type" value="Genomic_DNA"/>
</dbReference>
<feature type="compositionally biased region" description="Low complexity" evidence="1">
    <location>
        <begin position="425"/>
        <end position="445"/>
    </location>
</feature>
<feature type="region of interest" description="Disordered" evidence="1">
    <location>
        <begin position="414"/>
        <end position="445"/>
    </location>
</feature>
<reference evidence="3 4" key="1">
    <citation type="journal article" date="2016" name="ISME J.">
        <title>Global occurrence and heterogeneity of the Roseobacter-clade species Ruegeria mobilis.</title>
        <authorList>
            <person name="Sonnenschein E."/>
            <person name="Gram L."/>
        </authorList>
    </citation>
    <scope>NUCLEOTIDE SEQUENCE [LARGE SCALE GENOMIC DNA]</scope>
    <source>
        <strain evidence="3 4">F1926</strain>
    </source>
</reference>
<evidence type="ECO:0000256" key="2">
    <source>
        <dbReference type="SAM" id="SignalP"/>
    </source>
</evidence>
<dbReference type="OrthoDB" id="321999at2"/>
<sequence length="458" mass="47700">MSFSSRWFAYVLGACGCLWSGVAAAQDWSALVVGDTGQGAGRAFADSYYAARALEDFGGAPVTLLRNASYDAVSAGFDDLSGKTQVAFYFAGPLEGGMQVDGRKFEISSGIARLQSAGLKHVLLMFENCAGDAQTAAPLPEIGEGASDLSVVVLASAGAAQACPPAGERLSDTLKQVGKAEALMVPELASYVQQGELDDLPDQPRPQTDVIASTPARRDQVLITDVVRVIPASAPAGLTPVSVPAASAQRRPERSDASAPVVIFSPVSNPQLAALPQADGLPEPSIIVGLIEGADQNFDAALDPSDLSGNEISYDNVEARRSLMRQDPDLYAGLLASGAFDPPGPLLVRALQQELARMGCYTSRVDGAWGPGSQRAVVRYYDEAGVQVPTQAAEVSLYRDIIGREDVTCTAPVAAVPQPRPNTSPAPTTRRPVAQPTAPRAPAQTQIAPGAALGGVFR</sequence>
<feature type="signal peptide" evidence="2">
    <location>
        <begin position="1"/>
        <end position="25"/>
    </location>
</feature>
<dbReference type="STRING" id="1265309.K529_010820"/>
<dbReference type="Proteomes" id="UP000013243">
    <property type="component" value="Chromosome"/>
</dbReference>
<dbReference type="KEGG" id="rmb:K529_010820"/>
<evidence type="ECO:0008006" key="5">
    <source>
        <dbReference type="Google" id="ProtNLM"/>
    </source>
</evidence>
<evidence type="ECO:0000313" key="4">
    <source>
        <dbReference type="Proteomes" id="UP000013243"/>
    </source>
</evidence>
<feature type="chain" id="PRO_5008518372" description="Peptidoglycan binding-like domain-containing protein" evidence="2">
    <location>
        <begin position="26"/>
        <end position="458"/>
    </location>
</feature>
<organism evidence="3 4">
    <name type="scientific">Tritonibacter mobilis F1926</name>
    <dbReference type="NCBI Taxonomy" id="1265309"/>
    <lineage>
        <taxon>Bacteria</taxon>
        <taxon>Pseudomonadati</taxon>
        <taxon>Pseudomonadota</taxon>
        <taxon>Alphaproteobacteria</taxon>
        <taxon>Rhodobacterales</taxon>
        <taxon>Paracoccaceae</taxon>
        <taxon>Tritonibacter</taxon>
    </lineage>
</organism>
<dbReference type="Gene3D" id="1.10.101.10">
    <property type="entry name" value="PGBD-like superfamily/PGBD"/>
    <property type="match status" value="1"/>
</dbReference>
<accession>A0A1B1A445</accession>
<evidence type="ECO:0000313" key="3">
    <source>
        <dbReference type="EMBL" id="ANP41258.1"/>
    </source>
</evidence>
<keyword evidence="2" id="KW-0732">Signal</keyword>
<dbReference type="PROSITE" id="PS51257">
    <property type="entry name" value="PROKAR_LIPOPROTEIN"/>
    <property type="match status" value="1"/>
</dbReference>